<gene>
    <name evidence="1" type="ORF">IAA52_05500</name>
</gene>
<reference evidence="1" key="1">
    <citation type="submission" date="2020-10" db="EMBL/GenBank/DDBJ databases">
        <authorList>
            <person name="Gilroy R."/>
        </authorList>
    </citation>
    <scope>NUCLEOTIDE SEQUENCE</scope>
    <source>
        <strain evidence="1">ChiSjej6B24-2974</strain>
    </source>
</reference>
<evidence type="ECO:0000313" key="1">
    <source>
        <dbReference type="EMBL" id="HIQ82540.1"/>
    </source>
</evidence>
<sequence length="257" mass="28320">MGLLQEHELGLAAQSDTLPSEPTHISDANGRIGGLAESTTYVVYTRLKATENSFCSAWYYNRTVRILTQKATHLTVSADTPAYQWFPGMNLPYFNVRPIFSEVGGSRHWDFEDQYTLKITDEGGDEVRYIRNAGEYTVTVKLDEDIGNYALDEDTFTITVNPIDLSTAQLSLPAGAQPPTYTGQAAWSDVTSISAIVNGSTRTLNAAEYWQFEPATGKNDVNAGDAYVLVSAKSGQGNVVGSGELAYTINRRRRRWP</sequence>
<dbReference type="Proteomes" id="UP000824260">
    <property type="component" value="Unassembled WGS sequence"/>
</dbReference>
<accession>A0A9D0ZLD0</accession>
<organism evidence="1 2">
    <name type="scientific">Candidatus Pullichristensenella stercorigallinarum</name>
    <dbReference type="NCBI Taxonomy" id="2840909"/>
    <lineage>
        <taxon>Bacteria</taxon>
        <taxon>Bacillati</taxon>
        <taxon>Bacillota</taxon>
        <taxon>Clostridia</taxon>
        <taxon>Candidatus Pullichristensenella</taxon>
    </lineage>
</organism>
<evidence type="ECO:0000313" key="2">
    <source>
        <dbReference type="Proteomes" id="UP000824260"/>
    </source>
</evidence>
<comment type="caution">
    <text evidence="1">The sequence shown here is derived from an EMBL/GenBank/DDBJ whole genome shotgun (WGS) entry which is preliminary data.</text>
</comment>
<proteinExistence type="predicted"/>
<dbReference type="EMBL" id="DVFZ01000052">
    <property type="protein sequence ID" value="HIQ82540.1"/>
    <property type="molecule type" value="Genomic_DNA"/>
</dbReference>
<reference evidence="1" key="2">
    <citation type="journal article" date="2021" name="PeerJ">
        <title>Extensive microbial diversity within the chicken gut microbiome revealed by metagenomics and culture.</title>
        <authorList>
            <person name="Gilroy R."/>
            <person name="Ravi A."/>
            <person name="Getino M."/>
            <person name="Pursley I."/>
            <person name="Horton D.L."/>
            <person name="Alikhan N.F."/>
            <person name="Baker D."/>
            <person name="Gharbi K."/>
            <person name="Hall N."/>
            <person name="Watson M."/>
            <person name="Adriaenssens E.M."/>
            <person name="Foster-Nyarko E."/>
            <person name="Jarju S."/>
            <person name="Secka A."/>
            <person name="Antonio M."/>
            <person name="Oren A."/>
            <person name="Chaudhuri R.R."/>
            <person name="La Ragione R."/>
            <person name="Hildebrand F."/>
            <person name="Pallen M.J."/>
        </authorList>
    </citation>
    <scope>NUCLEOTIDE SEQUENCE</scope>
    <source>
        <strain evidence="1">ChiSjej6B24-2974</strain>
    </source>
</reference>
<dbReference type="AlphaFoldDB" id="A0A9D0ZLD0"/>
<name>A0A9D0ZLD0_9FIRM</name>
<protein>
    <submittedName>
        <fullName evidence="1">Uncharacterized protein</fullName>
    </submittedName>
</protein>